<evidence type="ECO:0000313" key="2">
    <source>
        <dbReference type="EMBL" id="KIH64707.1"/>
    </source>
</evidence>
<sequence>MKSEVQETPDLAREGREKPPAKARTSAKINFCSKVVAIDDVSDEDEDSTEYDEAGNRIVPPSTKRYIYTVFD</sequence>
<dbReference type="Proteomes" id="UP000054047">
    <property type="component" value="Unassembled WGS sequence"/>
</dbReference>
<reference evidence="2 3" key="1">
    <citation type="submission" date="2013-12" db="EMBL/GenBank/DDBJ databases">
        <title>Draft genome of the parsitic nematode Ancylostoma duodenale.</title>
        <authorList>
            <person name="Mitreva M."/>
        </authorList>
    </citation>
    <scope>NUCLEOTIDE SEQUENCE [LARGE SCALE GENOMIC DNA]</scope>
    <source>
        <strain evidence="2 3">Zhejiang</strain>
    </source>
</reference>
<name>A0A0C2DPX2_9BILA</name>
<gene>
    <name evidence="2" type="ORF">ANCDUO_04976</name>
</gene>
<accession>A0A0C2DPX2</accession>
<feature type="region of interest" description="Disordered" evidence="1">
    <location>
        <begin position="1"/>
        <end position="25"/>
    </location>
</feature>
<dbReference type="OrthoDB" id="5875317at2759"/>
<protein>
    <submittedName>
        <fullName evidence="2">Uncharacterized protein</fullName>
    </submittedName>
</protein>
<feature type="compositionally biased region" description="Basic and acidic residues" evidence="1">
    <location>
        <begin position="1"/>
        <end position="20"/>
    </location>
</feature>
<dbReference type="AlphaFoldDB" id="A0A0C2DPX2"/>
<proteinExistence type="predicted"/>
<keyword evidence="3" id="KW-1185">Reference proteome</keyword>
<evidence type="ECO:0000256" key="1">
    <source>
        <dbReference type="SAM" id="MobiDB-lite"/>
    </source>
</evidence>
<evidence type="ECO:0000313" key="3">
    <source>
        <dbReference type="Proteomes" id="UP000054047"/>
    </source>
</evidence>
<dbReference type="EMBL" id="KN727916">
    <property type="protein sequence ID" value="KIH64707.1"/>
    <property type="molecule type" value="Genomic_DNA"/>
</dbReference>
<organism evidence="2 3">
    <name type="scientific">Ancylostoma duodenale</name>
    <dbReference type="NCBI Taxonomy" id="51022"/>
    <lineage>
        <taxon>Eukaryota</taxon>
        <taxon>Metazoa</taxon>
        <taxon>Ecdysozoa</taxon>
        <taxon>Nematoda</taxon>
        <taxon>Chromadorea</taxon>
        <taxon>Rhabditida</taxon>
        <taxon>Rhabditina</taxon>
        <taxon>Rhabditomorpha</taxon>
        <taxon>Strongyloidea</taxon>
        <taxon>Ancylostomatidae</taxon>
        <taxon>Ancylostomatinae</taxon>
        <taxon>Ancylostoma</taxon>
    </lineage>
</organism>